<proteinExistence type="predicted"/>
<dbReference type="AlphaFoldDB" id="A0AAV7JA29"/>
<protein>
    <submittedName>
        <fullName evidence="2">Uncharacterized protein</fullName>
    </submittedName>
</protein>
<keyword evidence="1" id="KW-1133">Transmembrane helix</keyword>
<dbReference type="Proteomes" id="UP000826195">
    <property type="component" value="Unassembled WGS sequence"/>
</dbReference>
<dbReference type="EMBL" id="JAHXZJ010000001">
    <property type="protein sequence ID" value="KAH0568134.1"/>
    <property type="molecule type" value="Genomic_DNA"/>
</dbReference>
<sequence>MRLHYSFWIDGIFFPTGVVALVVMINESTIEISLRRIIEYIVVVTRDANIGFVFELAKYYRPGLKHIAPPPLQLFCYYTLHPYLLYGYPISSSTRGKRCGILPCTALCHSI</sequence>
<keyword evidence="3" id="KW-1185">Reference proteome</keyword>
<reference evidence="2 3" key="1">
    <citation type="journal article" date="2021" name="J. Hered.">
        <title>A chromosome-level genome assembly of the parasitoid wasp, Cotesia glomerata (Hymenoptera: Braconidae).</title>
        <authorList>
            <person name="Pinto B.J."/>
            <person name="Weis J.J."/>
            <person name="Gamble T."/>
            <person name="Ode P.J."/>
            <person name="Paul R."/>
            <person name="Zaspel J.M."/>
        </authorList>
    </citation>
    <scope>NUCLEOTIDE SEQUENCE [LARGE SCALE GENOMIC DNA]</scope>
    <source>
        <strain evidence="2">CgM1</strain>
    </source>
</reference>
<gene>
    <name evidence="2" type="ORF">KQX54_018741</name>
</gene>
<feature type="transmembrane region" description="Helical" evidence="1">
    <location>
        <begin position="6"/>
        <end position="26"/>
    </location>
</feature>
<keyword evidence="1" id="KW-0812">Transmembrane</keyword>
<evidence type="ECO:0000313" key="2">
    <source>
        <dbReference type="EMBL" id="KAH0568134.1"/>
    </source>
</evidence>
<evidence type="ECO:0000256" key="1">
    <source>
        <dbReference type="SAM" id="Phobius"/>
    </source>
</evidence>
<accession>A0AAV7JA29</accession>
<evidence type="ECO:0000313" key="3">
    <source>
        <dbReference type="Proteomes" id="UP000826195"/>
    </source>
</evidence>
<comment type="caution">
    <text evidence="2">The sequence shown here is derived from an EMBL/GenBank/DDBJ whole genome shotgun (WGS) entry which is preliminary data.</text>
</comment>
<keyword evidence="1" id="KW-0472">Membrane</keyword>
<organism evidence="2 3">
    <name type="scientific">Cotesia glomerata</name>
    <name type="common">Lepidopteran parasitic wasp</name>
    <name type="synonym">Apanteles glomeratus</name>
    <dbReference type="NCBI Taxonomy" id="32391"/>
    <lineage>
        <taxon>Eukaryota</taxon>
        <taxon>Metazoa</taxon>
        <taxon>Ecdysozoa</taxon>
        <taxon>Arthropoda</taxon>
        <taxon>Hexapoda</taxon>
        <taxon>Insecta</taxon>
        <taxon>Pterygota</taxon>
        <taxon>Neoptera</taxon>
        <taxon>Endopterygota</taxon>
        <taxon>Hymenoptera</taxon>
        <taxon>Apocrita</taxon>
        <taxon>Ichneumonoidea</taxon>
        <taxon>Braconidae</taxon>
        <taxon>Microgastrinae</taxon>
        <taxon>Cotesia</taxon>
    </lineage>
</organism>
<name>A0AAV7JA29_COTGL</name>